<comment type="caution">
    <text evidence="1">The sequence shown here is derived from an EMBL/GenBank/DDBJ whole genome shotgun (WGS) entry which is preliminary data.</text>
</comment>
<dbReference type="Gene3D" id="3.30.460.40">
    <property type="match status" value="1"/>
</dbReference>
<dbReference type="RefSeq" id="WP_006904087.1">
    <property type="nucleotide sequence ID" value="NZ_JH976535.1"/>
</dbReference>
<dbReference type="STRING" id="867903.ThesuDRAFT_01810"/>
<protein>
    <recommendedName>
        <fullName evidence="3">Nucleotidyltransferase family protein</fullName>
    </recommendedName>
</protein>
<dbReference type="eggNOG" id="ENOG5032VW7">
    <property type="taxonomic scope" value="Bacteria"/>
</dbReference>
<name>K6NZ04_9FIRM</name>
<reference evidence="1" key="2">
    <citation type="submission" date="2012-10" db="EMBL/GenBank/DDBJ databases">
        <title>Improved high-quality draft of Thermaerobacter subterraneus C21, DSM 13965.</title>
        <authorList>
            <consortium name="DOE Joint Genome Institute"/>
            <person name="Eisen J."/>
            <person name="Huntemann M."/>
            <person name="Wei C.-L."/>
            <person name="Han J."/>
            <person name="Detter J.C."/>
            <person name="Han C."/>
            <person name="Tapia R."/>
            <person name="Chen A."/>
            <person name="Kyrpides N."/>
            <person name="Mavromatis K."/>
            <person name="Markowitz V."/>
            <person name="Szeto E."/>
            <person name="Ivanova N."/>
            <person name="Mikhailova N."/>
            <person name="Ovchinnikova G."/>
            <person name="Pagani I."/>
            <person name="Pati A."/>
            <person name="Goodwin L."/>
            <person name="Nordberg H.P."/>
            <person name="Cantor M.N."/>
            <person name="Hua S.X."/>
            <person name="Woyke T."/>
            <person name="Eisen J."/>
            <person name="Klenk H.-P."/>
        </authorList>
    </citation>
    <scope>NUCLEOTIDE SEQUENCE [LARGE SCALE GENOMIC DNA]</scope>
    <source>
        <strain evidence="1">DSM 13965</strain>
    </source>
</reference>
<organism evidence="1 2">
    <name type="scientific">Thermaerobacter subterraneus DSM 13965</name>
    <dbReference type="NCBI Taxonomy" id="867903"/>
    <lineage>
        <taxon>Bacteria</taxon>
        <taxon>Bacillati</taxon>
        <taxon>Bacillota</taxon>
        <taxon>Clostridia</taxon>
        <taxon>Eubacteriales</taxon>
        <taxon>Clostridiales Family XVII. Incertae Sedis</taxon>
        <taxon>Thermaerobacter</taxon>
    </lineage>
</organism>
<sequence length="178" mass="19619">MIRTLTQAGCPVVLGGSGLLASLGLVDRVRDWDLVTDAPLERVLAAVPVIQGWSGSLQVRRHPPFASRFFIRWTPVPGSEPRRSVDLIGGFAIRTAGGICHLPALQGGTWQDVPIASPEVWLVAYRLMNRHDRADLLAGYLRHHGFAPDRVRRLLQEPLPDAVRRELKAFLEDPAGNP</sequence>
<gene>
    <name evidence="1" type="ORF">ThesuDRAFT_01810</name>
</gene>
<reference evidence="1" key="1">
    <citation type="submission" date="2010-10" db="EMBL/GenBank/DDBJ databases">
        <authorList>
            <consortium name="US DOE Joint Genome Institute (JGI-PGF)"/>
            <person name="Lucas S."/>
            <person name="Copeland A."/>
            <person name="Lapidus A."/>
            <person name="Bruce D."/>
            <person name="Goodwin L."/>
            <person name="Pitluck S."/>
            <person name="Kyrpides N."/>
            <person name="Mavromatis K."/>
            <person name="Detter J.C."/>
            <person name="Han C."/>
            <person name="Land M."/>
            <person name="Hauser L."/>
            <person name="Markowitz V."/>
            <person name="Cheng J.-F."/>
            <person name="Hugenholtz P."/>
            <person name="Woyke T."/>
            <person name="Wu D."/>
            <person name="Pukall R."/>
            <person name="Wahrenburg C."/>
            <person name="Brambilla E."/>
            <person name="Klenk H.-P."/>
            <person name="Eisen J.A."/>
        </authorList>
    </citation>
    <scope>NUCLEOTIDE SEQUENCE [LARGE SCALE GENOMIC DNA]</scope>
    <source>
        <strain evidence="1">DSM 13965</strain>
    </source>
</reference>
<keyword evidence="2" id="KW-1185">Reference proteome</keyword>
<dbReference type="EMBL" id="AENY02000003">
    <property type="protein sequence ID" value="EKP94085.1"/>
    <property type="molecule type" value="Genomic_DNA"/>
</dbReference>
<dbReference type="Proteomes" id="UP000005710">
    <property type="component" value="Unassembled WGS sequence"/>
</dbReference>
<evidence type="ECO:0000313" key="2">
    <source>
        <dbReference type="Proteomes" id="UP000005710"/>
    </source>
</evidence>
<dbReference type="AlphaFoldDB" id="K6NZ04"/>
<dbReference type="SUPFAM" id="SSF81301">
    <property type="entry name" value="Nucleotidyltransferase"/>
    <property type="match status" value="1"/>
</dbReference>
<dbReference type="OrthoDB" id="2351919at2"/>
<evidence type="ECO:0008006" key="3">
    <source>
        <dbReference type="Google" id="ProtNLM"/>
    </source>
</evidence>
<dbReference type="InterPro" id="IPR043519">
    <property type="entry name" value="NT_sf"/>
</dbReference>
<evidence type="ECO:0000313" key="1">
    <source>
        <dbReference type="EMBL" id="EKP94085.1"/>
    </source>
</evidence>
<accession>K6NZ04</accession>
<dbReference type="HOGENOM" id="CLU_1546113_0_0_9"/>
<proteinExistence type="predicted"/>